<feature type="transmembrane region" description="Helical" evidence="1">
    <location>
        <begin position="51"/>
        <end position="71"/>
    </location>
</feature>
<keyword evidence="1" id="KW-1133">Transmembrane helix</keyword>
<dbReference type="Proteomes" id="UP000054485">
    <property type="component" value="Unassembled WGS sequence"/>
</dbReference>
<dbReference type="STRING" id="930992.A0A0D0AT60"/>
<evidence type="ECO:0000313" key="3">
    <source>
        <dbReference type="EMBL" id="KIK35138.1"/>
    </source>
</evidence>
<dbReference type="EMBL" id="KN835658">
    <property type="protein sequence ID" value="KIK35138.1"/>
    <property type="molecule type" value="Genomic_DNA"/>
</dbReference>
<accession>A0A0D0AT60</accession>
<name>A0A0D0AT60_9AGAM</name>
<dbReference type="HOGENOM" id="CLU_143002_0_0_1"/>
<evidence type="ECO:0000256" key="1">
    <source>
        <dbReference type="SAM" id="Phobius"/>
    </source>
</evidence>
<evidence type="ECO:0000313" key="4">
    <source>
        <dbReference type="Proteomes" id="UP000054485"/>
    </source>
</evidence>
<keyword evidence="1" id="KW-0812">Transmembrane</keyword>
<organism evidence="3 4">
    <name type="scientific">Suillus luteus UH-Slu-Lm8-n1</name>
    <dbReference type="NCBI Taxonomy" id="930992"/>
    <lineage>
        <taxon>Eukaryota</taxon>
        <taxon>Fungi</taxon>
        <taxon>Dikarya</taxon>
        <taxon>Basidiomycota</taxon>
        <taxon>Agaricomycotina</taxon>
        <taxon>Agaricomycetes</taxon>
        <taxon>Agaricomycetidae</taxon>
        <taxon>Boletales</taxon>
        <taxon>Suillineae</taxon>
        <taxon>Suillaceae</taxon>
        <taxon>Suillus</taxon>
    </lineage>
</organism>
<protein>
    <recommendedName>
        <fullName evidence="2">DUF6533 domain-containing protein</fullName>
    </recommendedName>
</protein>
<keyword evidence="1" id="KW-0472">Membrane</keyword>
<keyword evidence="4" id="KW-1185">Reference proteome</keyword>
<dbReference type="InParanoid" id="A0A0D0AT60"/>
<feature type="transmembrane region" description="Helical" evidence="1">
    <location>
        <begin position="123"/>
        <end position="144"/>
    </location>
</feature>
<feature type="transmembrane region" description="Helical" evidence="1">
    <location>
        <begin position="94"/>
        <end position="111"/>
    </location>
</feature>
<feature type="transmembrane region" description="Helical" evidence="1">
    <location>
        <begin position="20"/>
        <end position="39"/>
    </location>
</feature>
<dbReference type="OrthoDB" id="2692685at2759"/>
<dbReference type="AlphaFoldDB" id="A0A0D0AT60"/>
<reference evidence="4" key="2">
    <citation type="submission" date="2015-01" db="EMBL/GenBank/DDBJ databases">
        <title>Evolutionary Origins and Diversification of the Mycorrhizal Mutualists.</title>
        <authorList>
            <consortium name="DOE Joint Genome Institute"/>
            <consortium name="Mycorrhizal Genomics Consortium"/>
            <person name="Kohler A."/>
            <person name="Kuo A."/>
            <person name="Nagy L.G."/>
            <person name="Floudas D."/>
            <person name="Copeland A."/>
            <person name="Barry K.W."/>
            <person name="Cichocki N."/>
            <person name="Veneault-Fourrey C."/>
            <person name="LaButti K."/>
            <person name="Lindquist E.A."/>
            <person name="Lipzen A."/>
            <person name="Lundell T."/>
            <person name="Morin E."/>
            <person name="Murat C."/>
            <person name="Riley R."/>
            <person name="Ohm R."/>
            <person name="Sun H."/>
            <person name="Tunlid A."/>
            <person name="Henrissat B."/>
            <person name="Grigoriev I.V."/>
            <person name="Hibbett D.S."/>
            <person name="Martin F."/>
        </authorList>
    </citation>
    <scope>NUCLEOTIDE SEQUENCE [LARGE SCALE GENOMIC DNA]</scope>
    <source>
        <strain evidence="4">UH-Slu-Lm8-n1</strain>
    </source>
</reference>
<dbReference type="InterPro" id="IPR045340">
    <property type="entry name" value="DUF6533"/>
</dbReference>
<feature type="domain" description="DUF6533" evidence="2">
    <location>
        <begin position="22"/>
        <end position="67"/>
    </location>
</feature>
<evidence type="ECO:0000259" key="2">
    <source>
        <dbReference type="Pfam" id="PF20151"/>
    </source>
</evidence>
<dbReference type="Pfam" id="PF20151">
    <property type="entry name" value="DUF6533"/>
    <property type="match status" value="1"/>
</dbReference>
<reference evidence="3 4" key="1">
    <citation type="submission" date="2014-04" db="EMBL/GenBank/DDBJ databases">
        <authorList>
            <consortium name="DOE Joint Genome Institute"/>
            <person name="Kuo A."/>
            <person name="Ruytinx J."/>
            <person name="Rineau F."/>
            <person name="Colpaert J."/>
            <person name="Kohler A."/>
            <person name="Nagy L.G."/>
            <person name="Floudas D."/>
            <person name="Copeland A."/>
            <person name="Barry K.W."/>
            <person name="Cichocki N."/>
            <person name="Veneault-Fourrey C."/>
            <person name="LaButti K."/>
            <person name="Lindquist E.A."/>
            <person name="Lipzen A."/>
            <person name="Lundell T."/>
            <person name="Morin E."/>
            <person name="Murat C."/>
            <person name="Sun H."/>
            <person name="Tunlid A."/>
            <person name="Henrissat B."/>
            <person name="Grigoriev I.V."/>
            <person name="Hibbett D.S."/>
            <person name="Martin F."/>
            <person name="Nordberg H.P."/>
            <person name="Cantor M.N."/>
            <person name="Hua S.X."/>
        </authorList>
    </citation>
    <scope>NUCLEOTIDE SEQUENCE [LARGE SCALE GENOMIC DNA]</scope>
    <source>
        <strain evidence="3 4">UH-Slu-Lm8-n1</strain>
    </source>
</reference>
<proteinExistence type="predicted"/>
<sequence length="153" mass="17664">MTLISNDPSWWPLIEFDRVESYFAVASTVAVIYDWALTFEQEIELVWKRRWSLMSVLYLGLRYGGILFSVIDVPASITTLSVTDAVSIVFDFEVMWIFTIVNIILGVIMIARLHAMYQRSRKMLIFLVVFFLAVTITSVIITVIQSSHSWDDK</sequence>
<gene>
    <name evidence="3" type="ORF">CY34DRAFT_597463</name>
</gene>